<keyword evidence="2" id="KW-1185">Reference proteome</keyword>
<organism evidence="1 2">
    <name type="scientific">Enterococcus alcedinis</name>
    <dbReference type="NCBI Taxonomy" id="1274384"/>
    <lineage>
        <taxon>Bacteria</taxon>
        <taxon>Bacillati</taxon>
        <taxon>Bacillota</taxon>
        <taxon>Bacilli</taxon>
        <taxon>Lactobacillales</taxon>
        <taxon>Enterococcaceae</taxon>
        <taxon>Enterococcus</taxon>
    </lineage>
</organism>
<reference evidence="1" key="1">
    <citation type="journal article" date="2014" name="Int. J. Syst. Evol. Microbiol.">
        <title>Complete genome sequence of Corynebacterium casei LMG S-19264T (=DSM 44701T), isolated from a smear-ripened cheese.</title>
        <authorList>
            <consortium name="US DOE Joint Genome Institute (JGI-PGF)"/>
            <person name="Walter F."/>
            <person name="Albersmeier A."/>
            <person name="Kalinowski J."/>
            <person name="Ruckert C."/>
        </authorList>
    </citation>
    <scope>NUCLEOTIDE SEQUENCE</scope>
    <source>
        <strain evidence="1">CCM 8433</strain>
    </source>
</reference>
<evidence type="ECO:0000313" key="1">
    <source>
        <dbReference type="EMBL" id="GGI64713.1"/>
    </source>
</evidence>
<evidence type="ECO:0000313" key="2">
    <source>
        <dbReference type="Proteomes" id="UP000622610"/>
    </source>
</evidence>
<gene>
    <name evidence="1" type="ORF">GCM10011482_03670</name>
</gene>
<reference evidence="1" key="2">
    <citation type="submission" date="2020-09" db="EMBL/GenBank/DDBJ databases">
        <authorList>
            <person name="Sun Q."/>
            <person name="Sedlacek I."/>
        </authorList>
    </citation>
    <scope>NUCLEOTIDE SEQUENCE</scope>
    <source>
        <strain evidence="1">CCM 8433</strain>
    </source>
</reference>
<dbReference type="Proteomes" id="UP000622610">
    <property type="component" value="Unassembled WGS sequence"/>
</dbReference>
<proteinExistence type="predicted"/>
<sequence>MEKLIKDIFKEQKKQTYLLQSIESRLKEIGKNSRKIEISKTASY</sequence>
<dbReference type="EMBL" id="BMDT01000001">
    <property type="protein sequence ID" value="GGI64713.1"/>
    <property type="molecule type" value="Genomic_DNA"/>
</dbReference>
<protein>
    <submittedName>
        <fullName evidence="1">Uncharacterized protein</fullName>
    </submittedName>
</protein>
<name>A0A917N3N8_9ENTE</name>
<accession>A0A917N3N8</accession>
<comment type="caution">
    <text evidence="1">The sequence shown here is derived from an EMBL/GenBank/DDBJ whole genome shotgun (WGS) entry which is preliminary data.</text>
</comment>
<dbReference type="AlphaFoldDB" id="A0A917N3N8"/>
<dbReference type="RefSeq" id="WP_268234642.1">
    <property type="nucleotide sequence ID" value="NZ_BMDT01000001.1"/>
</dbReference>